<feature type="non-terminal residue" evidence="1">
    <location>
        <position position="134"/>
    </location>
</feature>
<reference evidence="1 2" key="1">
    <citation type="journal article" date="2024" name="BMC Biol.">
        <title>Comparative genomics of Ascetosporea gives new insight into the evolutionary basis for animal parasitism in Rhizaria.</title>
        <authorList>
            <person name="Hiltunen Thoren M."/>
            <person name="Onut-Brannstrom I."/>
            <person name="Alfjorden A."/>
            <person name="Peckova H."/>
            <person name="Swords F."/>
            <person name="Hooper C."/>
            <person name="Holzer A.S."/>
            <person name="Bass D."/>
            <person name="Burki F."/>
        </authorList>
    </citation>
    <scope>NUCLEOTIDE SEQUENCE [LARGE SCALE GENOMIC DNA]</scope>
    <source>
        <strain evidence="1">20-A016</strain>
    </source>
</reference>
<dbReference type="EMBL" id="JBDODL010005403">
    <property type="protein sequence ID" value="MES1923274.1"/>
    <property type="molecule type" value="Genomic_DNA"/>
</dbReference>
<name>A0ABV2AUH0_9EUKA</name>
<evidence type="ECO:0000313" key="1">
    <source>
        <dbReference type="EMBL" id="MES1923274.1"/>
    </source>
</evidence>
<evidence type="ECO:0000313" key="2">
    <source>
        <dbReference type="Proteomes" id="UP001439008"/>
    </source>
</evidence>
<sequence>MERYEELAQKNYNKYIKMRILEPNVETQGITTQSSADFFGLQNGERGLRVVKDVGTLKADDVIVKAYGFPLNGDGSFIDNIFKNNPEEVPFSYRVMCMMLSEKHPYMDFEVVRNVGGKQERTNVRHMCSTSSDL</sequence>
<organism evidence="1 2">
    <name type="scientific">Bonamia ostreae</name>
    <dbReference type="NCBI Taxonomy" id="126728"/>
    <lineage>
        <taxon>Eukaryota</taxon>
        <taxon>Sar</taxon>
        <taxon>Rhizaria</taxon>
        <taxon>Endomyxa</taxon>
        <taxon>Ascetosporea</taxon>
        <taxon>Haplosporida</taxon>
        <taxon>Bonamia</taxon>
    </lineage>
</organism>
<accession>A0ABV2AUH0</accession>
<dbReference type="Proteomes" id="UP001439008">
    <property type="component" value="Unassembled WGS sequence"/>
</dbReference>
<comment type="caution">
    <text evidence="1">The sequence shown here is derived from an EMBL/GenBank/DDBJ whole genome shotgun (WGS) entry which is preliminary data.</text>
</comment>
<gene>
    <name evidence="1" type="ORF">MHBO_004821</name>
</gene>
<protein>
    <submittedName>
        <fullName evidence="1">Uncharacterized protein</fullName>
    </submittedName>
</protein>
<proteinExistence type="predicted"/>
<keyword evidence="2" id="KW-1185">Reference proteome</keyword>